<evidence type="ECO:0000313" key="3">
    <source>
        <dbReference type="WBParaSite" id="SPAL_0001245200.1"/>
    </source>
</evidence>
<dbReference type="InterPro" id="IPR011009">
    <property type="entry name" value="Kinase-like_dom_sf"/>
</dbReference>
<dbReference type="InterPro" id="IPR012877">
    <property type="entry name" value="Dhs-27"/>
</dbReference>
<dbReference type="InterPro" id="IPR015897">
    <property type="entry name" value="CHK_kinase-like"/>
</dbReference>
<protein>
    <submittedName>
        <fullName evidence="3">CHK domain-containing protein</fullName>
    </submittedName>
</protein>
<dbReference type="Proteomes" id="UP000046392">
    <property type="component" value="Unplaced"/>
</dbReference>
<dbReference type="Gene3D" id="3.90.1200.10">
    <property type="match status" value="1"/>
</dbReference>
<feature type="domain" description="CHK kinase-like" evidence="1">
    <location>
        <begin position="154"/>
        <end position="346"/>
    </location>
</feature>
<organism evidence="2 3">
    <name type="scientific">Strongyloides papillosus</name>
    <name type="common">Intestinal threadworm</name>
    <dbReference type="NCBI Taxonomy" id="174720"/>
    <lineage>
        <taxon>Eukaryota</taxon>
        <taxon>Metazoa</taxon>
        <taxon>Ecdysozoa</taxon>
        <taxon>Nematoda</taxon>
        <taxon>Chromadorea</taxon>
        <taxon>Rhabditida</taxon>
        <taxon>Tylenchina</taxon>
        <taxon>Panagrolaimomorpha</taxon>
        <taxon>Strongyloidoidea</taxon>
        <taxon>Strongyloididae</taxon>
        <taxon>Strongyloides</taxon>
    </lineage>
</organism>
<dbReference type="SUPFAM" id="SSF56112">
    <property type="entry name" value="Protein kinase-like (PK-like)"/>
    <property type="match status" value="1"/>
</dbReference>
<keyword evidence="2" id="KW-1185">Reference proteome</keyword>
<evidence type="ECO:0000259" key="1">
    <source>
        <dbReference type="SMART" id="SM00587"/>
    </source>
</evidence>
<dbReference type="AlphaFoldDB" id="A0A0N5C398"/>
<name>A0A0N5C398_STREA</name>
<dbReference type="PANTHER" id="PTHR23020:SF41">
    <property type="entry name" value="AMINOGLYCOSIDE PHOSPHOTRANSFERASE DOMAIN-CONTAINING PROTEIN"/>
    <property type="match status" value="1"/>
</dbReference>
<accession>A0A0N5C398</accession>
<dbReference type="Pfam" id="PF07914">
    <property type="entry name" value="DUF1679"/>
    <property type="match status" value="1"/>
</dbReference>
<evidence type="ECO:0000313" key="2">
    <source>
        <dbReference type="Proteomes" id="UP000046392"/>
    </source>
</evidence>
<dbReference type="InterPro" id="IPR052961">
    <property type="entry name" value="Oxido-Kinase-like_Enzymes"/>
</dbReference>
<proteinExistence type="predicted"/>
<dbReference type="WBParaSite" id="SPAL_0001245200.1">
    <property type="protein sequence ID" value="SPAL_0001245200.1"/>
    <property type="gene ID" value="SPAL_0001245200"/>
</dbReference>
<reference evidence="3" key="1">
    <citation type="submission" date="2017-02" db="UniProtKB">
        <authorList>
            <consortium name="WormBaseParasite"/>
        </authorList>
    </citation>
    <scope>IDENTIFICATION</scope>
</reference>
<dbReference type="PANTHER" id="PTHR23020">
    <property type="entry name" value="UNCHARACTERIZED NUCLEAR HORMONE RECEPTOR-RELATED"/>
    <property type="match status" value="1"/>
</dbReference>
<dbReference type="SMART" id="SM00587">
    <property type="entry name" value="CHK"/>
    <property type="match status" value="1"/>
</dbReference>
<sequence length="428" mass="50044">MDDNKILSLFSDSSSVKDFFIENINVTLLWIVEILSNNCTEFNKAIINGTKICNFEIKQIGEGKGFISYVYRIILYLTNGETFSFILKFQTSKILNDGADVQSGEVEFISKEEVSNFHNNECLFYKLFNDIPNFRIPKVYYTQNYRINLHDGLLLLEDLTRVSNHIECYRSFNIYQIESIFDQIFILQSTSMSLKDKEWLGKLARPINDNDFLFFSQFALEHWKELTKVLPHSLYKHLEEPLEALISHWKDTIIVNCYTFKEETSNEVVLAHGDMWNNNILFKIDSNGNPTNEVEALIDWQVLHITSTGHDLAKTLIYCTDPYIRKEAEEVLLKKFFYKLKDTTSKDGTKFTMTFDLFMKNYKYAFIECTLMFLMNIGFSLKGCGMPTEDCDSVWYERKFNIGIRIIKSVADAVDYAKELKPEWLIKN</sequence>